<dbReference type="EMBL" id="JADNRY010000113">
    <property type="protein sequence ID" value="KAF9064880.1"/>
    <property type="molecule type" value="Genomic_DNA"/>
</dbReference>
<evidence type="ECO:0000313" key="2">
    <source>
        <dbReference type="EMBL" id="KAF9064880.1"/>
    </source>
</evidence>
<keyword evidence="3" id="KW-1185">Reference proteome</keyword>
<organism evidence="2 3">
    <name type="scientific">Rhodocollybia butyracea</name>
    <dbReference type="NCBI Taxonomy" id="206335"/>
    <lineage>
        <taxon>Eukaryota</taxon>
        <taxon>Fungi</taxon>
        <taxon>Dikarya</taxon>
        <taxon>Basidiomycota</taxon>
        <taxon>Agaricomycotina</taxon>
        <taxon>Agaricomycetes</taxon>
        <taxon>Agaricomycetidae</taxon>
        <taxon>Agaricales</taxon>
        <taxon>Marasmiineae</taxon>
        <taxon>Omphalotaceae</taxon>
        <taxon>Rhodocollybia</taxon>
    </lineage>
</organism>
<keyword evidence="1" id="KW-0472">Membrane</keyword>
<keyword evidence="1" id="KW-1133">Transmembrane helix</keyword>
<dbReference type="Proteomes" id="UP000772434">
    <property type="component" value="Unassembled WGS sequence"/>
</dbReference>
<feature type="transmembrane region" description="Helical" evidence="1">
    <location>
        <begin position="83"/>
        <end position="108"/>
    </location>
</feature>
<dbReference type="AlphaFoldDB" id="A0A9P5PN03"/>
<accession>A0A9P5PN03</accession>
<gene>
    <name evidence="2" type="ORF">BDP27DRAFT_115284</name>
</gene>
<reference evidence="2" key="1">
    <citation type="submission" date="2020-11" db="EMBL/GenBank/DDBJ databases">
        <authorList>
            <consortium name="DOE Joint Genome Institute"/>
            <person name="Ahrendt S."/>
            <person name="Riley R."/>
            <person name="Andreopoulos W."/>
            <person name="Labutti K."/>
            <person name="Pangilinan J."/>
            <person name="Ruiz-Duenas F.J."/>
            <person name="Barrasa J.M."/>
            <person name="Sanchez-Garcia M."/>
            <person name="Camarero S."/>
            <person name="Miyauchi S."/>
            <person name="Serrano A."/>
            <person name="Linde D."/>
            <person name="Babiker R."/>
            <person name="Drula E."/>
            <person name="Ayuso-Fernandez I."/>
            <person name="Pacheco R."/>
            <person name="Padilla G."/>
            <person name="Ferreira P."/>
            <person name="Barriuso J."/>
            <person name="Kellner H."/>
            <person name="Castanera R."/>
            <person name="Alfaro M."/>
            <person name="Ramirez L."/>
            <person name="Pisabarro A.G."/>
            <person name="Kuo A."/>
            <person name="Tritt A."/>
            <person name="Lipzen A."/>
            <person name="He G."/>
            <person name="Yan M."/>
            <person name="Ng V."/>
            <person name="Cullen D."/>
            <person name="Martin F."/>
            <person name="Rosso M.-N."/>
            <person name="Henrissat B."/>
            <person name="Hibbett D."/>
            <person name="Martinez A.T."/>
            <person name="Grigoriev I.V."/>
        </authorList>
    </citation>
    <scope>NUCLEOTIDE SEQUENCE</scope>
    <source>
        <strain evidence="2">AH 40177</strain>
    </source>
</reference>
<protein>
    <submittedName>
        <fullName evidence="2">Uncharacterized protein</fullName>
    </submittedName>
</protein>
<feature type="transmembrane region" description="Helical" evidence="1">
    <location>
        <begin position="120"/>
        <end position="142"/>
    </location>
</feature>
<keyword evidence="1" id="KW-0812">Transmembrane</keyword>
<comment type="caution">
    <text evidence="2">The sequence shown here is derived from an EMBL/GenBank/DDBJ whole genome shotgun (WGS) entry which is preliminary data.</text>
</comment>
<feature type="transmembrane region" description="Helical" evidence="1">
    <location>
        <begin position="240"/>
        <end position="257"/>
    </location>
</feature>
<evidence type="ECO:0000256" key="1">
    <source>
        <dbReference type="SAM" id="Phobius"/>
    </source>
</evidence>
<feature type="transmembrane region" description="Helical" evidence="1">
    <location>
        <begin position="212"/>
        <end position="234"/>
    </location>
</feature>
<feature type="transmembrane region" description="Helical" evidence="1">
    <location>
        <begin position="154"/>
        <end position="176"/>
    </location>
</feature>
<feature type="transmembrane region" description="Helical" evidence="1">
    <location>
        <begin position="6"/>
        <end position="27"/>
    </location>
</feature>
<proteinExistence type="predicted"/>
<evidence type="ECO:0000313" key="3">
    <source>
        <dbReference type="Proteomes" id="UP000772434"/>
    </source>
</evidence>
<sequence>MVSFDVLIFLLAGINTALVFLTMYTLITRGIIASRPRQVLLVVIFCMYIGSSVSEAIYILRFIAEIKSLGGPPPPPIPVARGAQYFCLDIFTRINFLLSDGIVCWRAWVLYPRNKQARGVIVFCMLGSITAIVTTLAISLRSRSASLTVSISNLTYYVPLLFTNVVATLLVGAKFWEFRTQIIAHLYPSGQPGERRTSPVNRVLVLLTESGMIYCLYWILSMISSVAIMGAFAAEIFECVLPQLSCIYLSTVILVSLQKSFNMNSILSEQPDSALVFEKPSSDSGVSIDMPRIGVSFVDRVKGVSSWDSVAPESPDVDTDDTYSVKTCEAV</sequence>
<name>A0A9P5PN03_9AGAR</name>
<dbReference type="OrthoDB" id="3174319at2759"/>
<feature type="transmembrane region" description="Helical" evidence="1">
    <location>
        <begin position="39"/>
        <end position="63"/>
    </location>
</feature>